<keyword evidence="6" id="KW-1133">Transmembrane helix</keyword>
<organism evidence="7 8">
    <name type="scientific">Candidatus Magasanikbacteria bacterium GW2011_GWE2_42_7</name>
    <dbReference type="NCBI Taxonomy" id="1619052"/>
    <lineage>
        <taxon>Bacteria</taxon>
        <taxon>Candidatus Magasanikiibacteriota</taxon>
    </lineage>
</organism>
<dbReference type="EMBL" id="LCEK01000015">
    <property type="protein sequence ID" value="KKS72009.1"/>
    <property type="molecule type" value="Genomic_DNA"/>
</dbReference>
<keyword evidence="2" id="KW-0964">Secreted</keyword>
<evidence type="ECO:0000313" key="8">
    <source>
        <dbReference type="Proteomes" id="UP000033867"/>
    </source>
</evidence>
<keyword evidence="6" id="KW-0472">Membrane</keyword>
<name>A0A0G1BFN2_9BACT</name>
<evidence type="ECO:0000256" key="5">
    <source>
        <dbReference type="SAM" id="MobiDB-lite"/>
    </source>
</evidence>
<evidence type="ECO:0000256" key="2">
    <source>
        <dbReference type="ARBA" id="ARBA00022525"/>
    </source>
</evidence>
<evidence type="ECO:0000256" key="1">
    <source>
        <dbReference type="ARBA" id="ARBA00004613"/>
    </source>
</evidence>
<evidence type="ECO:0000256" key="3">
    <source>
        <dbReference type="ARBA" id="ARBA00022729"/>
    </source>
</evidence>
<dbReference type="GO" id="GO:0005509">
    <property type="term" value="F:calcium ion binding"/>
    <property type="evidence" value="ECO:0007669"/>
    <property type="project" value="InterPro"/>
</dbReference>
<feature type="region of interest" description="Disordered" evidence="5">
    <location>
        <begin position="53"/>
        <end position="92"/>
    </location>
</feature>
<dbReference type="Proteomes" id="UP000033867">
    <property type="component" value="Unassembled WGS sequence"/>
</dbReference>
<dbReference type="AlphaFoldDB" id="A0A0G1BFN2"/>
<dbReference type="InterPro" id="IPR028974">
    <property type="entry name" value="TSP_type-3_rpt"/>
</dbReference>
<proteinExistence type="predicted"/>
<evidence type="ECO:0000313" key="7">
    <source>
        <dbReference type="EMBL" id="KKS72009.1"/>
    </source>
</evidence>
<dbReference type="PANTHER" id="PTHR37467:SF1">
    <property type="entry name" value="EXPORTED CALCIUM-BINDING GLYCOPROTEIN"/>
    <property type="match status" value="1"/>
</dbReference>
<keyword evidence="4" id="KW-0106">Calcium</keyword>
<dbReference type="SUPFAM" id="SSF103647">
    <property type="entry name" value="TSP type-3 repeat"/>
    <property type="match status" value="1"/>
</dbReference>
<dbReference type="PANTHER" id="PTHR37467">
    <property type="entry name" value="EXPORTED CALCIUM-BINDING GLYCOPROTEIN-RELATED"/>
    <property type="match status" value="1"/>
</dbReference>
<keyword evidence="3" id="KW-0732">Signal</keyword>
<feature type="compositionally biased region" description="Low complexity" evidence="5">
    <location>
        <begin position="75"/>
        <end position="90"/>
    </location>
</feature>
<dbReference type="Gene3D" id="4.10.1080.10">
    <property type="entry name" value="TSP type-3 repeat"/>
    <property type="match status" value="1"/>
</dbReference>
<gene>
    <name evidence="7" type="ORF">UV42_C0015G0012</name>
</gene>
<comment type="subcellular location">
    <subcellularLocation>
        <location evidence="1">Secreted</location>
    </subcellularLocation>
</comment>
<evidence type="ECO:0000256" key="4">
    <source>
        <dbReference type="ARBA" id="ARBA00022837"/>
    </source>
</evidence>
<feature type="transmembrane region" description="Helical" evidence="6">
    <location>
        <begin position="6"/>
        <end position="25"/>
    </location>
</feature>
<dbReference type="Pfam" id="PF18884">
    <property type="entry name" value="TSP3_bac"/>
    <property type="match status" value="2"/>
</dbReference>
<accession>A0A0G1BFN2</accession>
<sequence length="131" mass="14333">MKPLTILLIACCTVALIGGGIYVWYAQQKKSEDIPSQNVVKDTPSNIVAIEKREFPNIPDDDRDTDGLTAQEEVSIGTSQTSSDSDGDGISDYREVRIWKTDPLKKDTDGDGFSDFVEVMNGYNPIGEGTL</sequence>
<protein>
    <submittedName>
        <fullName evidence="7">S-layer domain protein</fullName>
    </submittedName>
</protein>
<reference evidence="7 8" key="1">
    <citation type="journal article" date="2015" name="Nature">
        <title>rRNA introns, odd ribosomes, and small enigmatic genomes across a large radiation of phyla.</title>
        <authorList>
            <person name="Brown C.T."/>
            <person name="Hug L.A."/>
            <person name="Thomas B.C."/>
            <person name="Sharon I."/>
            <person name="Castelle C.J."/>
            <person name="Singh A."/>
            <person name="Wilkins M.J."/>
            <person name="Williams K.H."/>
            <person name="Banfield J.F."/>
        </authorList>
    </citation>
    <scope>NUCLEOTIDE SEQUENCE [LARGE SCALE GENOMIC DNA]</scope>
</reference>
<dbReference type="InterPro" id="IPR059100">
    <property type="entry name" value="TSP3_bac"/>
</dbReference>
<keyword evidence="6" id="KW-0812">Transmembrane</keyword>
<evidence type="ECO:0000256" key="6">
    <source>
        <dbReference type="SAM" id="Phobius"/>
    </source>
</evidence>
<dbReference type="InterPro" id="IPR053180">
    <property type="entry name" value="Ca-binding_acidic-repeat"/>
</dbReference>
<comment type="caution">
    <text evidence="7">The sequence shown here is derived from an EMBL/GenBank/DDBJ whole genome shotgun (WGS) entry which is preliminary data.</text>
</comment>